<evidence type="ECO:0000313" key="4">
    <source>
        <dbReference type="EMBL" id="ORY02845.1"/>
    </source>
</evidence>
<dbReference type="AlphaFoldDB" id="A0A1Y1YZ50"/>
<organism evidence="4 5">
    <name type="scientific">Clohesyomyces aquaticus</name>
    <dbReference type="NCBI Taxonomy" id="1231657"/>
    <lineage>
        <taxon>Eukaryota</taxon>
        <taxon>Fungi</taxon>
        <taxon>Dikarya</taxon>
        <taxon>Ascomycota</taxon>
        <taxon>Pezizomycotina</taxon>
        <taxon>Dothideomycetes</taxon>
        <taxon>Pleosporomycetidae</taxon>
        <taxon>Pleosporales</taxon>
        <taxon>Lindgomycetaceae</taxon>
        <taxon>Clohesyomyces</taxon>
    </lineage>
</organism>
<reference evidence="4 5" key="1">
    <citation type="submission" date="2016-07" db="EMBL/GenBank/DDBJ databases">
        <title>Pervasive Adenine N6-methylation of Active Genes in Fungi.</title>
        <authorList>
            <consortium name="DOE Joint Genome Institute"/>
            <person name="Mondo S.J."/>
            <person name="Dannebaum R.O."/>
            <person name="Kuo R.C."/>
            <person name="Labutti K."/>
            <person name="Haridas S."/>
            <person name="Kuo A."/>
            <person name="Salamov A."/>
            <person name="Ahrendt S.R."/>
            <person name="Lipzen A."/>
            <person name="Sullivan W."/>
            <person name="Andreopoulos W.B."/>
            <person name="Clum A."/>
            <person name="Lindquist E."/>
            <person name="Daum C."/>
            <person name="Ramamoorthy G.K."/>
            <person name="Gryganskyi A."/>
            <person name="Culley D."/>
            <person name="Magnuson J.K."/>
            <person name="James T.Y."/>
            <person name="O'Malley M.A."/>
            <person name="Stajich J.E."/>
            <person name="Spatafora J.W."/>
            <person name="Visel A."/>
            <person name="Grigoriev I.V."/>
        </authorList>
    </citation>
    <scope>NUCLEOTIDE SEQUENCE [LARGE SCALE GENOMIC DNA]</scope>
    <source>
        <strain evidence="4 5">CBS 115471</strain>
    </source>
</reference>
<protein>
    <recommendedName>
        <fullName evidence="6">Tat pathway signal sequence</fullName>
    </recommendedName>
</protein>
<feature type="region of interest" description="Disordered" evidence="2">
    <location>
        <begin position="262"/>
        <end position="281"/>
    </location>
</feature>
<dbReference type="OrthoDB" id="3687641at2759"/>
<name>A0A1Y1YZ50_9PLEO</name>
<keyword evidence="3" id="KW-1133">Transmembrane helix</keyword>
<proteinExistence type="inferred from homology"/>
<comment type="caution">
    <text evidence="4">The sequence shown here is derived from an EMBL/GenBank/DDBJ whole genome shotgun (WGS) entry which is preliminary data.</text>
</comment>
<evidence type="ECO:0000256" key="3">
    <source>
        <dbReference type="SAM" id="Phobius"/>
    </source>
</evidence>
<dbReference type="Pfam" id="PF11807">
    <property type="entry name" value="UstYa"/>
    <property type="match status" value="1"/>
</dbReference>
<keyword evidence="3" id="KW-0812">Transmembrane</keyword>
<evidence type="ECO:0000256" key="2">
    <source>
        <dbReference type="SAM" id="MobiDB-lite"/>
    </source>
</evidence>
<comment type="similarity">
    <text evidence="1">Belongs to the ustYa family.</text>
</comment>
<accession>A0A1Y1YZ50</accession>
<dbReference type="InterPro" id="IPR021765">
    <property type="entry name" value="UstYa-like"/>
</dbReference>
<feature type="transmembrane region" description="Helical" evidence="3">
    <location>
        <begin position="29"/>
        <end position="48"/>
    </location>
</feature>
<evidence type="ECO:0000256" key="1">
    <source>
        <dbReference type="ARBA" id="ARBA00035112"/>
    </source>
</evidence>
<evidence type="ECO:0008006" key="6">
    <source>
        <dbReference type="Google" id="ProtNLM"/>
    </source>
</evidence>
<dbReference type="GO" id="GO:0043386">
    <property type="term" value="P:mycotoxin biosynthetic process"/>
    <property type="evidence" value="ECO:0007669"/>
    <property type="project" value="InterPro"/>
</dbReference>
<dbReference type="Proteomes" id="UP000193144">
    <property type="component" value="Unassembled WGS sequence"/>
</dbReference>
<keyword evidence="3" id="KW-0472">Membrane</keyword>
<dbReference type="EMBL" id="MCFA01000153">
    <property type="protein sequence ID" value="ORY02845.1"/>
    <property type="molecule type" value="Genomic_DNA"/>
</dbReference>
<dbReference type="PANTHER" id="PTHR33365">
    <property type="entry name" value="YALI0B05434P"/>
    <property type="match status" value="1"/>
</dbReference>
<gene>
    <name evidence="4" type="ORF">BCR34DRAFT_545514</name>
</gene>
<sequence length="281" mass="32346">MASNKEGYSLLEELPTHDGRYKSRRNLDLWFRIGLGVTLGCSLVYNVFQARSLVIERSRPDHCRSNFSGLAYDTPVVYESTPAFNGTSEDEYWSGLDASPFAIALGAEDAKKYGLGPSVPFPWDDEKQIYYIKAFHHIHCLKIIRHAFKVYESGVQYKQREHLYHCINALRQDIMCKPDDSIMSSRAATHVIGDGQVFQCRNWDKLVDWAQDPVRNACFRVFDDDRHVAHQLEVYSFCPKDSPYYATVQAYYERHGHKPIYEDDDEAGGYTAEHGYDHHDG</sequence>
<evidence type="ECO:0000313" key="5">
    <source>
        <dbReference type="Proteomes" id="UP000193144"/>
    </source>
</evidence>
<dbReference type="PANTHER" id="PTHR33365:SF6">
    <property type="entry name" value="OXIDASE USTYA"/>
    <property type="match status" value="1"/>
</dbReference>
<keyword evidence="5" id="KW-1185">Reference proteome</keyword>